<keyword evidence="1" id="KW-0472">Membrane</keyword>
<dbReference type="RefSeq" id="XP_024344997.1">
    <property type="nucleotide sequence ID" value="XM_024483802.1"/>
</dbReference>
<sequence length="582" mass="65873">MPRSSKKLEAGAEDTEIRSATTPERHIRLAVFSGLTWRGWRNVIAPGWEYMNRGEIFREASGSRKENTAQVCSPASIGGVAGLSAGESLHSEQSNPLVMSAHTSPASHIARVSLYKPHRYSSRRVNCVSVRLSELKKKPDWTTGWTNSDAPALTFDIETSVGEKVRKITHKKMPIYNVLSRPRKCKMEKRAVQGPRSPTDHNERLKPCALKKTWWQGTATRPASYKTYASDKEDGVLIKDQKQQILWHFAICVSRSTSHARTLAAKTLVSYTQVSTKVKREHRSGGAHTMHPTTETADQTTLYTWNGWFLWTNDERTLGAIGHGRPLDHHNIELLMDVMSDYRVCFHHSSFIQQKMSETLSAQTIEDLLEAFFQQACIDYATTALLTYYVALNLPHDLRRLWGRRSIATLLSAINWLAIIGTIFTSMPFLGGTAQVWDIHSLIHPHSIFEVVAALRVHAMSRGNWHWVLPVWLLGMVPVGTNIWILTQETWLFIPQLLCMDMVDVYRSELLLSICLDVLVDAPTRDVVTIVTRGSVVVSDTLVVAATWYYISRTSSVRTQLVRDMWAVRPTLTTVMFRDGEY</sequence>
<dbReference type="GeneID" id="36328751"/>
<feature type="transmembrane region" description="Helical" evidence="1">
    <location>
        <begin position="407"/>
        <end position="430"/>
    </location>
</feature>
<keyword evidence="3" id="KW-1185">Reference proteome</keyword>
<keyword evidence="1" id="KW-0812">Transmembrane</keyword>
<proteinExistence type="predicted"/>
<evidence type="ECO:0000313" key="3">
    <source>
        <dbReference type="Proteomes" id="UP000194127"/>
    </source>
</evidence>
<accession>A0A1X6NIM1</accession>
<dbReference type="EMBL" id="KZ110591">
    <property type="protein sequence ID" value="OSX68203.1"/>
    <property type="molecule type" value="Genomic_DNA"/>
</dbReference>
<dbReference type="AlphaFoldDB" id="A0A1X6NIM1"/>
<name>A0A1X6NIM1_9APHY</name>
<keyword evidence="1" id="KW-1133">Transmembrane helix</keyword>
<dbReference type="OrthoDB" id="10274411at2759"/>
<feature type="transmembrane region" description="Helical" evidence="1">
    <location>
        <begin position="465"/>
        <end position="486"/>
    </location>
</feature>
<dbReference type="Proteomes" id="UP000194127">
    <property type="component" value="Unassembled WGS sequence"/>
</dbReference>
<gene>
    <name evidence="2" type="ORF">POSPLADRAFT_1129062</name>
</gene>
<evidence type="ECO:0000313" key="2">
    <source>
        <dbReference type="EMBL" id="OSX68203.1"/>
    </source>
</evidence>
<protein>
    <submittedName>
        <fullName evidence="2">Uncharacterized protein</fullName>
    </submittedName>
</protein>
<reference evidence="2 3" key="1">
    <citation type="submission" date="2017-04" db="EMBL/GenBank/DDBJ databases">
        <title>Genome Sequence of the Model Brown-Rot Fungus Postia placenta SB12.</title>
        <authorList>
            <consortium name="DOE Joint Genome Institute"/>
            <person name="Gaskell J."/>
            <person name="Kersten P."/>
            <person name="Larrondo L.F."/>
            <person name="Canessa P."/>
            <person name="Martinez D."/>
            <person name="Hibbett D."/>
            <person name="Schmoll M."/>
            <person name="Kubicek C.P."/>
            <person name="Martinez A.T."/>
            <person name="Yadav J."/>
            <person name="Master E."/>
            <person name="Magnuson J.K."/>
            <person name="James T."/>
            <person name="Yaver D."/>
            <person name="Berka R."/>
            <person name="Labutti K."/>
            <person name="Lipzen A."/>
            <person name="Aerts A."/>
            <person name="Barry K."/>
            <person name="Henrissat B."/>
            <person name="Blanchette R."/>
            <person name="Grigoriev I."/>
            <person name="Cullen D."/>
        </authorList>
    </citation>
    <scope>NUCLEOTIDE SEQUENCE [LARGE SCALE GENOMIC DNA]</scope>
    <source>
        <strain evidence="2 3">MAD-698-R-SB12</strain>
    </source>
</reference>
<evidence type="ECO:0000256" key="1">
    <source>
        <dbReference type="SAM" id="Phobius"/>
    </source>
</evidence>
<organism evidence="2 3">
    <name type="scientific">Postia placenta MAD-698-R-SB12</name>
    <dbReference type="NCBI Taxonomy" id="670580"/>
    <lineage>
        <taxon>Eukaryota</taxon>
        <taxon>Fungi</taxon>
        <taxon>Dikarya</taxon>
        <taxon>Basidiomycota</taxon>
        <taxon>Agaricomycotina</taxon>
        <taxon>Agaricomycetes</taxon>
        <taxon>Polyporales</taxon>
        <taxon>Adustoporiaceae</taxon>
        <taxon>Rhodonia</taxon>
    </lineage>
</organism>